<dbReference type="GO" id="GO:0000184">
    <property type="term" value="P:nuclear-transcribed mRNA catabolic process, nonsense-mediated decay"/>
    <property type="evidence" value="ECO:0007669"/>
    <property type="project" value="UniProtKB-KW"/>
</dbReference>
<keyword evidence="1" id="KW-0539">Nucleus</keyword>
<feature type="compositionally biased region" description="Polar residues" evidence="2">
    <location>
        <begin position="856"/>
        <end position="876"/>
    </location>
</feature>
<dbReference type="SUPFAM" id="SSF48452">
    <property type="entry name" value="TPR-like"/>
    <property type="match status" value="1"/>
</dbReference>
<evidence type="ECO:0000259" key="4">
    <source>
        <dbReference type="Pfam" id="PF10374"/>
    </source>
</evidence>
<feature type="domain" description="DNA/RNA-binding" evidence="3">
    <location>
        <begin position="197"/>
        <end position="472"/>
    </location>
</feature>
<dbReference type="PANTHER" id="PTHR15696">
    <property type="entry name" value="SMG-7 SUPPRESSOR WITH MORPHOLOGICAL EFFECT ON GENITALIA PROTEIN 7"/>
    <property type="match status" value="1"/>
</dbReference>
<dbReference type="EMBL" id="LFRF01000001">
    <property type="protein sequence ID" value="KND94693.1"/>
    <property type="molecule type" value="Genomic_DNA"/>
</dbReference>
<evidence type="ECO:0000313" key="6">
    <source>
        <dbReference type="Proteomes" id="UP000036947"/>
    </source>
</evidence>
<keyword evidence="1" id="KW-0866">Nonsense-mediated mRNA decay</keyword>
<evidence type="ECO:0000259" key="3">
    <source>
        <dbReference type="Pfam" id="PF10373"/>
    </source>
</evidence>
<feature type="domain" description="Telomerase activating protein Est1-like N-terminal" evidence="4">
    <location>
        <begin position="72"/>
        <end position="187"/>
    </location>
</feature>
<dbReference type="STRING" id="1163406.A0A0L0NL06"/>
<comment type="caution">
    <text evidence="5">The sequence shown here is derived from an EMBL/GenBank/DDBJ whole genome shotgun (WGS) entry which is preliminary data.</text>
</comment>
<gene>
    <name evidence="5" type="ORF">TOPH_00471</name>
</gene>
<dbReference type="InterPro" id="IPR045153">
    <property type="entry name" value="Est1/Ebs1-like"/>
</dbReference>
<organism evidence="5 6">
    <name type="scientific">Tolypocladium ophioglossoides (strain CBS 100239)</name>
    <name type="common">Snaketongue truffleclub</name>
    <name type="synonym">Elaphocordyceps ophioglossoides</name>
    <dbReference type="NCBI Taxonomy" id="1163406"/>
    <lineage>
        <taxon>Eukaryota</taxon>
        <taxon>Fungi</taxon>
        <taxon>Dikarya</taxon>
        <taxon>Ascomycota</taxon>
        <taxon>Pezizomycotina</taxon>
        <taxon>Sordariomycetes</taxon>
        <taxon>Hypocreomycetidae</taxon>
        <taxon>Hypocreales</taxon>
        <taxon>Ophiocordycipitaceae</taxon>
        <taxon>Tolypocladium</taxon>
    </lineage>
</organism>
<keyword evidence="6" id="KW-1185">Reference proteome</keyword>
<dbReference type="AlphaFoldDB" id="A0A0L0NL06"/>
<feature type="region of interest" description="Disordered" evidence="2">
    <location>
        <begin position="713"/>
        <end position="741"/>
    </location>
</feature>
<dbReference type="OrthoDB" id="69928at2759"/>
<dbReference type="Pfam" id="PF10373">
    <property type="entry name" value="EST1_DNA_bind"/>
    <property type="match status" value="1"/>
</dbReference>
<dbReference type="Gene3D" id="1.25.40.10">
    <property type="entry name" value="Tetratricopeptide repeat domain"/>
    <property type="match status" value="1"/>
</dbReference>
<evidence type="ECO:0000256" key="1">
    <source>
        <dbReference type="RuleBase" id="RU369098"/>
    </source>
</evidence>
<accession>A0A0L0NL06</accession>
<dbReference type="GO" id="GO:0005634">
    <property type="term" value="C:nucleus"/>
    <property type="evidence" value="ECO:0007669"/>
    <property type="project" value="UniProtKB-SubCell"/>
</dbReference>
<reference evidence="5 6" key="1">
    <citation type="journal article" date="2015" name="BMC Genomics">
        <title>The genome of the truffle-parasite Tolypocladium ophioglossoides and the evolution of antifungal peptaibiotics.</title>
        <authorList>
            <person name="Quandt C.A."/>
            <person name="Bushley K.E."/>
            <person name="Spatafora J.W."/>
        </authorList>
    </citation>
    <scope>NUCLEOTIDE SEQUENCE [LARGE SCALE GENOMIC DNA]</scope>
    <source>
        <strain evidence="5 6">CBS 100239</strain>
    </source>
</reference>
<comment type="function">
    <text evidence="1">Plays a role in nonsense-mediated mRNA decay.</text>
</comment>
<sequence length="892" mass="98568">MATATSQAGQAWQHALRIRKHLLKQLEKLQADSASGIDASQFEAVDGLLEKFRLACVHTIFLDFKYAVKENTEDALWGLHTSINAEYRRILGRLRHNSHAVEKRKVEKMYNNFLRIAQKFYKGYIQRLSARYDVQELRRVAQGIDVEQMDAGDTISPVPADLSRMVLKSCHSTLLRLGDLARYRIQAKRKNTGYETALTYYGLARHLMPQSGFAFHQMGIVNLDQENHLDVVYHFYRAWVVETPHPNAKSNLEAEFKSLQLPNTAKNRPNPSVPHDAFTMWFVRLHARFYKGQMFSQQAELEGEVMHRLEMACRNESSGDTLLKMALINLSAHDIASAAFAETKTESASRFWQFTLRFNALFIMTLCKVLDSELQKAVSNRADGSSESAAVELTSATESLMPTLRIYCVWLAARRQELFSAAHAFGSAVPTMVQNLVKVFTLLCVVTYNRENLASCPYLLPEDLEARGIRSLSGDRVPEACRVYCGDDGNSKPYLYDPGQRLDFVKENLARVLDVLRCAYFLAEDGPTPVSYQVVENWLVFEYQPDATSVSPPSNTEAVLSSANGYLGNQRDALVKDTPGRETRGTGRLPALKQNGMDTVEPEARDSVQATCQSSADEDHAEQTVIAMLTPFLKPPTPQPQHHARSPSESSYGMHTSTANEIFASARTYSTPTVTRPSGPIAPFPWAWDGTPKPDGIQDSVASAGKEAFIRASRNNSPKESMAPGTTSDDPFITPGRNQPGVSPQTYYGPPAAGNLGSTPGFTAEKAHRDNLLESLTSTGIPRTSPFVHSGEMQRAMEQSKGQALSPWASRKFDQGPASTATTFFSHPSSLYQGTPAGGIGLGVSAYGDAGRRHFQSPTHGVDGSSSSRRVQFGDSASSYDEAIFRAAWVGK</sequence>
<dbReference type="InterPro" id="IPR011990">
    <property type="entry name" value="TPR-like_helical_dom_sf"/>
</dbReference>
<dbReference type="Pfam" id="PF10374">
    <property type="entry name" value="EST1"/>
    <property type="match status" value="1"/>
</dbReference>
<protein>
    <recommendedName>
        <fullName evidence="1">Nonsense-mediated mRNA decay factor</fullName>
    </recommendedName>
</protein>
<name>A0A0L0NL06_TOLOC</name>
<feature type="region of interest" description="Disordered" evidence="2">
    <location>
        <begin position="851"/>
        <end position="876"/>
    </location>
</feature>
<feature type="region of interest" description="Disordered" evidence="2">
    <location>
        <begin position="635"/>
        <end position="654"/>
    </location>
</feature>
<dbReference type="InterPro" id="IPR018834">
    <property type="entry name" value="DNA/RNA-bd_Est1-type"/>
</dbReference>
<dbReference type="Proteomes" id="UP000036947">
    <property type="component" value="Unassembled WGS sequence"/>
</dbReference>
<comment type="subcellular location">
    <subcellularLocation>
        <location evidence="1">Nucleus</location>
    </subcellularLocation>
</comment>
<proteinExistence type="predicted"/>
<dbReference type="PANTHER" id="PTHR15696:SF36">
    <property type="entry name" value="NONSENSE-MEDIATED MRNA DECAY FACTOR"/>
    <property type="match status" value="1"/>
</dbReference>
<feature type="compositionally biased region" description="Polar residues" evidence="2">
    <location>
        <begin position="713"/>
        <end position="729"/>
    </location>
</feature>
<evidence type="ECO:0000256" key="2">
    <source>
        <dbReference type="SAM" id="MobiDB-lite"/>
    </source>
</evidence>
<dbReference type="InterPro" id="IPR019458">
    <property type="entry name" value="Est1-like_N"/>
</dbReference>
<evidence type="ECO:0000313" key="5">
    <source>
        <dbReference type="EMBL" id="KND94693.1"/>
    </source>
</evidence>